<proteinExistence type="predicted"/>
<dbReference type="KEGG" id="ccur:IAR63_01985"/>
<name>A0A7H0F1H9_9CYAN</name>
<dbReference type="AlphaFoldDB" id="A0A7H0F1H9"/>
<dbReference type="RefSeq" id="WP_057177985.1">
    <property type="nucleotide sequence ID" value="NZ_CP060822.1"/>
</dbReference>
<dbReference type="EMBL" id="CP060822">
    <property type="protein sequence ID" value="QNP29895.1"/>
    <property type="molecule type" value="Genomic_DNA"/>
</dbReference>
<dbReference type="Proteomes" id="UP000516013">
    <property type="component" value="Chromosome"/>
</dbReference>
<gene>
    <name evidence="1" type="ORF">IAR63_01985</name>
</gene>
<protein>
    <submittedName>
        <fullName evidence="1">Uncharacterized protein</fullName>
    </submittedName>
</protein>
<evidence type="ECO:0000313" key="2">
    <source>
        <dbReference type="Proteomes" id="UP000516013"/>
    </source>
</evidence>
<sequence length="76" mass="8686">MWGSFRAARKAQPKLITSGISGNQSLWHWVSASGDKMNLPVIDTIQYNPELQVQFEKWGYLPDKVSINLLNLRVEL</sequence>
<reference evidence="1 2" key="1">
    <citation type="submission" date="2020-08" db="EMBL/GenBank/DDBJ databases">
        <title>Complete genome sequence of Raphidiopsis curvispora isolated from drinking water reservoir in South Korea.</title>
        <authorList>
            <person name="Jeong J."/>
        </authorList>
    </citation>
    <scope>NUCLEOTIDE SEQUENCE [LARGE SCALE GENOMIC DNA]</scope>
    <source>
        <strain evidence="1 2">GIHE-G1</strain>
    </source>
</reference>
<organism evidence="1 2">
    <name type="scientific">Cylindrospermopsis curvispora GIHE-G1</name>
    <dbReference type="NCBI Taxonomy" id="2666332"/>
    <lineage>
        <taxon>Bacteria</taxon>
        <taxon>Bacillati</taxon>
        <taxon>Cyanobacteriota</taxon>
        <taxon>Cyanophyceae</taxon>
        <taxon>Nostocales</taxon>
        <taxon>Aphanizomenonaceae</taxon>
        <taxon>Cylindrospermopsis</taxon>
    </lineage>
</organism>
<keyword evidence="2" id="KW-1185">Reference proteome</keyword>
<evidence type="ECO:0000313" key="1">
    <source>
        <dbReference type="EMBL" id="QNP29895.1"/>
    </source>
</evidence>
<accession>A0A7H0F1H9</accession>